<comment type="caution">
    <text evidence="1">The sequence shown here is derived from an EMBL/GenBank/DDBJ whole genome shotgun (WGS) entry which is preliminary data.</text>
</comment>
<dbReference type="AlphaFoldDB" id="A0ABD1Y1G1"/>
<dbReference type="Proteomes" id="UP001605036">
    <property type="component" value="Unassembled WGS sequence"/>
</dbReference>
<sequence>MINYRMEVEDAKPVDTDKYRQRLHPAPGRVHAIVNVRTGRHLVDKLDLTLKSEVRSVPERETGTRLSQGEWRLENVAEGLWQMRSRTGRYLIVGNKQESEGDRAEYRLLASSPKPGDSEVENHEWQIIPSDHFPGSFVIQNQNTMVFIRDPEPPVMLNEIHLREDKELMQSNSAHWLLKLIAKDFSG</sequence>
<gene>
    <name evidence="1" type="ORF">R1flu_000464</name>
</gene>
<evidence type="ECO:0008006" key="3">
    <source>
        <dbReference type="Google" id="ProtNLM"/>
    </source>
</evidence>
<proteinExistence type="predicted"/>
<protein>
    <recommendedName>
        <fullName evidence="3">Ricin B lectin domain-containing protein</fullName>
    </recommendedName>
</protein>
<organism evidence="1 2">
    <name type="scientific">Riccia fluitans</name>
    <dbReference type="NCBI Taxonomy" id="41844"/>
    <lineage>
        <taxon>Eukaryota</taxon>
        <taxon>Viridiplantae</taxon>
        <taxon>Streptophyta</taxon>
        <taxon>Embryophyta</taxon>
        <taxon>Marchantiophyta</taxon>
        <taxon>Marchantiopsida</taxon>
        <taxon>Marchantiidae</taxon>
        <taxon>Marchantiales</taxon>
        <taxon>Ricciaceae</taxon>
        <taxon>Riccia</taxon>
    </lineage>
</organism>
<accession>A0ABD1Y1G1</accession>
<evidence type="ECO:0000313" key="1">
    <source>
        <dbReference type="EMBL" id="KAL2620259.1"/>
    </source>
</evidence>
<name>A0ABD1Y1G1_9MARC</name>
<keyword evidence="2" id="KW-1185">Reference proteome</keyword>
<reference evidence="1 2" key="1">
    <citation type="submission" date="2024-09" db="EMBL/GenBank/DDBJ databases">
        <title>Chromosome-scale assembly of Riccia fluitans.</title>
        <authorList>
            <person name="Paukszto L."/>
            <person name="Sawicki J."/>
            <person name="Karawczyk K."/>
            <person name="Piernik-Szablinska J."/>
            <person name="Szczecinska M."/>
            <person name="Mazdziarz M."/>
        </authorList>
    </citation>
    <scope>NUCLEOTIDE SEQUENCE [LARGE SCALE GENOMIC DNA]</scope>
    <source>
        <strain evidence="1">Rf_01</strain>
        <tissue evidence="1">Aerial parts of the thallus</tissue>
    </source>
</reference>
<dbReference type="EMBL" id="JBHFFA010000006">
    <property type="protein sequence ID" value="KAL2620259.1"/>
    <property type="molecule type" value="Genomic_DNA"/>
</dbReference>
<evidence type="ECO:0000313" key="2">
    <source>
        <dbReference type="Proteomes" id="UP001605036"/>
    </source>
</evidence>